<dbReference type="Pfam" id="PF13590">
    <property type="entry name" value="DUF4136"/>
    <property type="match status" value="1"/>
</dbReference>
<proteinExistence type="predicted"/>
<dbReference type="OrthoDB" id="118896at2"/>
<accession>A0A1Q5PEF2</accession>
<protein>
    <recommendedName>
        <fullName evidence="1">DUF4136 domain-containing protein</fullName>
    </recommendedName>
</protein>
<comment type="caution">
    <text evidence="2">The sequence shown here is derived from an EMBL/GenBank/DDBJ whole genome shotgun (WGS) entry which is preliminary data.</text>
</comment>
<keyword evidence="3" id="KW-1185">Reference proteome</keyword>
<name>A0A1Q5PEF2_9BACT</name>
<dbReference type="InterPro" id="IPR025411">
    <property type="entry name" value="DUF4136"/>
</dbReference>
<sequence>MLCLLVAACSPVRVLDVEADQGFHLSNYKTFDFYEVESSGVELEPYASQLDHVKQEISRQLEQRGLSRSTAQPDLKINLGVVVAEKVQTRETNILTDPPFYMGQRRYTWKSEEIEVRRYQQGTLSLHLVDNARNELVWQGAAEGVIPDDNSAKLQKRISEGIQKLIQEIPQ</sequence>
<evidence type="ECO:0000259" key="1">
    <source>
        <dbReference type="Pfam" id="PF13590"/>
    </source>
</evidence>
<dbReference type="STRING" id="1797110.A3841_18025"/>
<evidence type="ECO:0000313" key="2">
    <source>
        <dbReference type="EMBL" id="OKL40563.1"/>
    </source>
</evidence>
<feature type="domain" description="DUF4136" evidence="1">
    <location>
        <begin position="19"/>
        <end position="170"/>
    </location>
</feature>
<dbReference type="Proteomes" id="UP000186551">
    <property type="component" value="Unassembled WGS sequence"/>
</dbReference>
<gene>
    <name evidence="2" type="ORF">A3841_18025</name>
</gene>
<dbReference type="Gene3D" id="3.30.160.670">
    <property type="match status" value="1"/>
</dbReference>
<reference evidence="2 3" key="1">
    <citation type="submission" date="2016-03" db="EMBL/GenBank/DDBJ databases">
        <title>Genome sequence of Pontibacter sp. nov., of the family cytophagaceae, isolated from marine sediment of the Yellow Sea, China.</title>
        <authorList>
            <person name="Zhang G."/>
            <person name="Zhang R."/>
        </authorList>
    </citation>
    <scope>NUCLEOTIDE SEQUENCE [LARGE SCALE GENOMIC DNA]</scope>
    <source>
        <strain evidence="2 3">S10-8</strain>
    </source>
</reference>
<dbReference type="RefSeq" id="WP_083610338.1">
    <property type="nucleotide sequence ID" value="NZ_LVWA01000005.1"/>
</dbReference>
<evidence type="ECO:0000313" key="3">
    <source>
        <dbReference type="Proteomes" id="UP000186551"/>
    </source>
</evidence>
<dbReference type="AlphaFoldDB" id="A0A1Q5PEF2"/>
<organism evidence="2 3">
    <name type="scientific">Pontibacter flavimaris</name>
    <dbReference type="NCBI Taxonomy" id="1797110"/>
    <lineage>
        <taxon>Bacteria</taxon>
        <taxon>Pseudomonadati</taxon>
        <taxon>Bacteroidota</taxon>
        <taxon>Cytophagia</taxon>
        <taxon>Cytophagales</taxon>
        <taxon>Hymenobacteraceae</taxon>
        <taxon>Pontibacter</taxon>
    </lineage>
</organism>
<dbReference type="EMBL" id="LVWA01000005">
    <property type="protein sequence ID" value="OKL40563.1"/>
    <property type="molecule type" value="Genomic_DNA"/>
</dbReference>